<accession>A0A5C8F5N9</accession>
<dbReference type="EMBL" id="SAYG01000006">
    <property type="protein sequence ID" value="TXJ45627.1"/>
    <property type="molecule type" value="Genomic_DNA"/>
</dbReference>
<evidence type="ECO:0000256" key="1">
    <source>
        <dbReference type="SAM" id="Phobius"/>
    </source>
</evidence>
<keyword evidence="1" id="KW-1133">Transmembrane helix</keyword>
<keyword evidence="1" id="KW-0812">Transmembrane</keyword>
<name>A0A5C8F5N9_9SPIR</name>
<feature type="transmembrane region" description="Helical" evidence="1">
    <location>
        <begin position="6"/>
        <end position="24"/>
    </location>
</feature>
<sequence>MDIKVLFLSGIISAIISIVANYFFNKKNEKEHLDNTLNMILKISIEYPYLENENFIIEWSNNHSKEKDNEKYMRYEVYYTLVFNFFEKVCNYYNYNQKKIYKYINI</sequence>
<comment type="caution">
    <text evidence="2">The sequence shown here is derived from an EMBL/GenBank/DDBJ whole genome shotgun (WGS) entry which is preliminary data.</text>
</comment>
<dbReference type="Proteomes" id="UP000324574">
    <property type="component" value="Unassembled WGS sequence"/>
</dbReference>
<evidence type="ECO:0000313" key="2">
    <source>
        <dbReference type="EMBL" id="TXJ45627.1"/>
    </source>
</evidence>
<protein>
    <submittedName>
        <fullName evidence="2">Uncharacterized protein</fullName>
    </submittedName>
</protein>
<evidence type="ECO:0000313" key="3">
    <source>
        <dbReference type="Proteomes" id="UP000324574"/>
    </source>
</evidence>
<dbReference type="AlphaFoldDB" id="A0A5C8F5N9"/>
<reference evidence="2 3" key="1">
    <citation type="journal article" date="1992" name="Lakartidningen">
        <title>[Penicillin V and not amoxicillin is the first choice preparation in acute otitis].</title>
        <authorList>
            <person name="Kamme C."/>
            <person name="Lundgren K."/>
            <person name="Prellner K."/>
        </authorList>
    </citation>
    <scope>NUCLEOTIDE SEQUENCE [LARGE SCALE GENOMIC DNA]</scope>
    <source>
        <strain evidence="2 3">PC3714II</strain>
    </source>
</reference>
<keyword evidence="1" id="KW-0472">Membrane</keyword>
<organism evidence="2 3">
    <name type="scientific">Brachyspira aalborgi</name>
    <dbReference type="NCBI Taxonomy" id="29522"/>
    <lineage>
        <taxon>Bacteria</taxon>
        <taxon>Pseudomonadati</taxon>
        <taxon>Spirochaetota</taxon>
        <taxon>Spirochaetia</taxon>
        <taxon>Brachyspirales</taxon>
        <taxon>Brachyspiraceae</taxon>
        <taxon>Brachyspira</taxon>
    </lineage>
</organism>
<proteinExistence type="predicted"/>
<gene>
    <name evidence="2" type="ORF">EPJ70_04375</name>
</gene>